<evidence type="ECO:0000313" key="1">
    <source>
        <dbReference type="EMBL" id="RRT51053.1"/>
    </source>
</evidence>
<reference evidence="1 2" key="1">
    <citation type="journal article" date="2014" name="Agronomy (Basel)">
        <title>A Draft Genome Sequence for Ensete ventricosum, the Drought-Tolerant Tree Against Hunger.</title>
        <authorList>
            <person name="Harrison J."/>
            <person name="Moore K.A."/>
            <person name="Paszkiewicz K."/>
            <person name="Jones T."/>
            <person name="Grant M."/>
            <person name="Ambacheew D."/>
            <person name="Muzemil S."/>
            <person name="Studholme D.J."/>
        </authorList>
    </citation>
    <scope>NUCLEOTIDE SEQUENCE [LARGE SCALE GENOMIC DNA]</scope>
</reference>
<protein>
    <submittedName>
        <fullName evidence="1">Uncharacterized protein</fullName>
    </submittedName>
</protein>
<comment type="caution">
    <text evidence="1">The sequence shown here is derived from an EMBL/GenBank/DDBJ whole genome shotgun (WGS) entry which is preliminary data.</text>
</comment>
<name>A0A426YH64_ENSVE</name>
<gene>
    <name evidence="1" type="ORF">B296_00051320</name>
</gene>
<proteinExistence type="predicted"/>
<accession>A0A426YH64</accession>
<dbReference type="EMBL" id="AMZH03012418">
    <property type="protein sequence ID" value="RRT51053.1"/>
    <property type="molecule type" value="Genomic_DNA"/>
</dbReference>
<dbReference type="Proteomes" id="UP000287651">
    <property type="component" value="Unassembled WGS sequence"/>
</dbReference>
<evidence type="ECO:0000313" key="2">
    <source>
        <dbReference type="Proteomes" id="UP000287651"/>
    </source>
</evidence>
<organism evidence="1 2">
    <name type="scientific">Ensete ventricosum</name>
    <name type="common">Abyssinian banana</name>
    <name type="synonym">Musa ensete</name>
    <dbReference type="NCBI Taxonomy" id="4639"/>
    <lineage>
        <taxon>Eukaryota</taxon>
        <taxon>Viridiplantae</taxon>
        <taxon>Streptophyta</taxon>
        <taxon>Embryophyta</taxon>
        <taxon>Tracheophyta</taxon>
        <taxon>Spermatophyta</taxon>
        <taxon>Magnoliopsida</taxon>
        <taxon>Liliopsida</taxon>
        <taxon>Zingiberales</taxon>
        <taxon>Musaceae</taxon>
        <taxon>Ensete</taxon>
    </lineage>
</organism>
<sequence>MSYEHGFMKKQSLRKVACECEFRSIFLAPSQKFKILAIPNVLAHGKSYEHGFMKKCDGHKLCVKSHPKSSFDRFFVRHLRNSKYWPFLMY</sequence>
<dbReference type="AlphaFoldDB" id="A0A426YH64"/>